<protein>
    <submittedName>
        <fullName evidence="1">Pheromone processing endoprotease</fullName>
        <ecNumber evidence="1">3.4.21.61</ecNumber>
    </submittedName>
</protein>
<dbReference type="EC" id="3.4.21.61" evidence="1"/>
<accession>A0ACC2SGG8</accession>
<keyword evidence="2" id="KW-1185">Reference proteome</keyword>
<dbReference type="EMBL" id="QTSX02005082">
    <property type="protein sequence ID" value="KAJ9061262.1"/>
    <property type="molecule type" value="Genomic_DNA"/>
</dbReference>
<gene>
    <name evidence="1" type="primary">KEX2_28</name>
    <name evidence="1" type="ORF">DSO57_1022317</name>
</gene>
<proteinExistence type="predicted"/>
<organism evidence="1 2">
    <name type="scientific">Entomophthora muscae</name>
    <dbReference type="NCBI Taxonomy" id="34485"/>
    <lineage>
        <taxon>Eukaryota</taxon>
        <taxon>Fungi</taxon>
        <taxon>Fungi incertae sedis</taxon>
        <taxon>Zoopagomycota</taxon>
        <taxon>Entomophthoromycotina</taxon>
        <taxon>Entomophthoromycetes</taxon>
        <taxon>Entomophthorales</taxon>
        <taxon>Entomophthoraceae</taxon>
        <taxon>Entomophthora</taxon>
    </lineage>
</organism>
<dbReference type="Proteomes" id="UP001165960">
    <property type="component" value="Unassembled WGS sequence"/>
</dbReference>
<keyword evidence="1" id="KW-0378">Hydrolase</keyword>
<sequence length="534" mass="59098">MKLLYLVIAVLASGIDSGVDVLAAKQDHTSYNYFTLRDVHGTAKMESVAQELGIEYVGRIGNLRYRLFRSPKGSNGIVERFHSLGLSHKYMVDDFQHDKPHKRTLLSREAESDGFKMQWHLNEMDRGNDLNVKALWDKGITGKGVTVAILDDGVNFHHEDLKENYSADSSYDFDSGTNNPYPHLEYNTHGTPCAGLVAAKRNGKCGSGVAYNANFSAIRLPMKVVTDSQDAIALNFKYQTNAIYSNSWGPGSNITETYPLSGVLKDALQHGADHGRNGKGSIFVFSSGNSAASSNNCGFVGYLNSIHTITVGAVNKYDQHISYAEGCSNLMITAYSSDPGYADIQTTAFRESTCNGRFSGTSAAAPMVSGIIALILSERPELNWRDVQHLLIRTARMVDPSHKSWRRTYSGRYFSTQYGYGVVDGEKILSFLPRYRLIERQVILQSQTISKNADLEPSPLLSKQSYRDHIHITRTLLGPNKDMLLEHVLVNLNITHQCRSMLHIQLISPAKWSPISSSPGPETSPTKASTNTPY</sequence>
<reference evidence="1" key="1">
    <citation type="submission" date="2022-04" db="EMBL/GenBank/DDBJ databases">
        <title>Genome of the entomopathogenic fungus Entomophthora muscae.</title>
        <authorList>
            <person name="Elya C."/>
            <person name="Lovett B.R."/>
            <person name="Lee E."/>
            <person name="Macias A.M."/>
            <person name="Hajek A.E."/>
            <person name="De Bivort B.L."/>
            <person name="Kasson M.T."/>
            <person name="De Fine Licht H.H."/>
            <person name="Stajich J.E."/>
        </authorList>
    </citation>
    <scope>NUCLEOTIDE SEQUENCE</scope>
    <source>
        <strain evidence="1">Berkeley</strain>
    </source>
</reference>
<evidence type="ECO:0000313" key="1">
    <source>
        <dbReference type="EMBL" id="KAJ9061262.1"/>
    </source>
</evidence>
<evidence type="ECO:0000313" key="2">
    <source>
        <dbReference type="Proteomes" id="UP001165960"/>
    </source>
</evidence>
<comment type="caution">
    <text evidence="1">The sequence shown here is derived from an EMBL/GenBank/DDBJ whole genome shotgun (WGS) entry which is preliminary data.</text>
</comment>
<name>A0ACC2SGG8_9FUNG</name>